<comment type="caution">
    <text evidence="3">The sequence shown here is derived from an EMBL/GenBank/DDBJ whole genome shotgun (WGS) entry which is preliminary data.</text>
</comment>
<keyword evidence="2" id="KW-0812">Transmembrane</keyword>
<evidence type="ECO:0000313" key="4">
    <source>
        <dbReference type="Proteomes" id="UP001172457"/>
    </source>
</evidence>
<protein>
    <recommendedName>
        <fullName evidence="5">DUF4408 domain-containing protein</fullName>
    </recommendedName>
</protein>
<sequence length="309" mass="35794">MEDPATSSSITSLWTSINSWFTSTVFFILLNLMIATILFISNLPSSNNHQSNKERDQQEQQDHQNQNPQDRPKFARSPSILHRLKSFNFYPERPEQELFPETHHQLQALEVAATQYVFNQPLNYEHFDLDIHPTRDEVGRSDFETRVIETETNHFDDSDPTHREIRRDSDTEVFYQEDDEEEVVVEEEEMDEFESLDEVYSRLTGGGTHVDRSQSDGAISSKPAPPPAKAKKSMRKSASLKVGFSHFEEEKIVEARRPETMREKKSAVRMMAEEDHDDVEVDSKAADFINKFKNDLILQRIESIAARSK</sequence>
<evidence type="ECO:0000256" key="1">
    <source>
        <dbReference type="SAM" id="MobiDB-lite"/>
    </source>
</evidence>
<feature type="compositionally biased region" description="Basic and acidic residues" evidence="1">
    <location>
        <begin position="51"/>
        <end position="62"/>
    </location>
</feature>
<keyword evidence="2" id="KW-0472">Membrane</keyword>
<dbReference type="AlphaFoldDB" id="A0AA38S695"/>
<evidence type="ECO:0000256" key="2">
    <source>
        <dbReference type="SAM" id="Phobius"/>
    </source>
</evidence>
<feature type="region of interest" description="Disordered" evidence="1">
    <location>
        <begin position="258"/>
        <end position="280"/>
    </location>
</feature>
<reference evidence="3" key="1">
    <citation type="submission" date="2023-03" db="EMBL/GenBank/DDBJ databases">
        <title>Chromosome-scale reference genome and RAD-based genetic map of yellow starthistle (Centaurea solstitialis) reveal putative structural variation and QTLs associated with invader traits.</title>
        <authorList>
            <person name="Reatini B."/>
            <person name="Cang F.A."/>
            <person name="Jiang Q."/>
            <person name="Mckibben M.T.W."/>
            <person name="Barker M.S."/>
            <person name="Rieseberg L.H."/>
            <person name="Dlugosch K.M."/>
        </authorList>
    </citation>
    <scope>NUCLEOTIDE SEQUENCE</scope>
    <source>
        <strain evidence="3">CAN-66</strain>
        <tissue evidence="3">Leaf</tissue>
    </source>
</reference>
<keyword evidence="4" id="KW-1185">Reference proteome</keyword>
<dbReference type="Pfam" id="PF05553">
    <property type="entry name" value="DUF761"/>
    <property type="match status" value="1"/>
</dbReference>
<organism evidence="3 4">
    <name type="scientific">Centaurea solstitialis</name>
    <name type="common">yellow star-thistle</name>
    <dbReference type="NCBI Taxonomy" id="347529"/>
    <lineage>
        <taxon>Eukaryota</taxon>
        <taxon>Viridiplantae</taxon>
        <taxon>Streptophyta</taxon>
        <taxon>Embryophyta</taxon>
        <taxon>Tracheophyta</taxon>
        <taxon>Spermatophyta</taxon>
        <taxon>Magnoliopsida</taxon>
        <taxon>eudicotyledons</taxon>
        <taxon>Gunneridae</taxon>
        <taxon>Pentapetalae</taxon>
        <taxon>asterids</taxon>
        <taxon>campanulids</taxon>
        <taxon>Asterales</taxon>
        <taxon>Asteraceae</taxon>
        <taxon>Carduoideae</taxon>
        <taxon>Cardueae</taxon>
        <taxon>Centaureinae</taxon>
        <taxon>Centaurea</taxon>
    </lineage>
</organism>
<proteinExistence type="predicted"/>
<feature type="transmembrane region" description="Helical" evidence="2">
    <location>
        <begin position="20"/>
        <end position="40"/>
    </location>
</feature>
<dbReference type="InterPro" id="IPR008480">
    <property type="entry name" value="DUF761_pln"/>
</dbReference>
<feature type="region of interest" description="Disordered" evidence="1">
    <location>
        <begin position="47"/>
        <end position="77"/>
    </location>
</feature>
<dbReference type="PANTHER" id="PTHR33098">
    <property type="entry name" value="COTTON FIBER (DUF761)"/>
    <property type="match status" value="1"/>
</dbReference>
<accession>A0AA38S695</accession>
<gene>
    <name evidence="3" type="ORF">OSB04_030122</name>
</gene>
<dbReference type="PANTHER" id="PTHR33098:SF85">
    <property type="entry name" value="DUF4408 DOMAIN-CONTAINING PROTEIN"/>
    <property type="match status" value="1"/>
</dbReference>
<evidence type="ECO:0008006" key="5">
    <source>
        <dbReference type="Google" id="ProtNLM"/>
    </source>
</evidence>
<feature type="region of interest" description="Disordered" evidence="1">
    <location>
        <begin position="203"/>
        <end position="236"/>
    </location>
</feature>
<name>A0AA38S695_9ASTR</name>
<evidence type="ECO:0000313" key="3">
    <source>
        <dbReference type="EMBL" id="KAJ9537389.1"/>
    </source>
</evidence>
<dbReference type="EMBL" id="JARYMX010000008">
    <property type="protein sequence ID" value="KAJ9537389.1"/>
    <property type="molecule type" value="Genomic_DNA"/>
</dbReference>
<keyword evidence="2" id="KW-1133">Transmembrane helix</keyword>
<dbReference type="Proteomes" id="UP001172457">
    <property type="component" value="Chromosome 8"/>
</dbReference>